<dbReference type="EMBL" id="GG697355">
    <property type="protein sequence ID" value="EFQ31397.1"/>
    <property type="molecule type" value="Genomic_DNA"/>
</dbReference>
<sequence>MTEHSSPFPQGAFDGIGISYHLWIKTVGSEPHVTPGRPNRGNIGMNMPRPLAM</sequence>
<dbReference type="VEuPathDB" id="FungiDB:GLRG_06541"/>
<dbReference type="HOGENOM" id="CLU_3068566_0_0_1"/>
<dbReference type="GeneID" id="24411906"/>
<protein>
    <submittedName>
        <fullName evidence="2">Uncharacterized protein</fullName>
    </submittedName>
</protein>
<feature type="region of interest" description="Disordered" evidence="1">
    <location>
        <begin position="31"/>
        <end position="53"/>
    </location>
</feature>
<organism evidence="3">
    <name type="scientific">Colletotrichum graminicola (strain M1.001 / M2 / FGSC 10212)</name>
    <name type="common">Maize anthracnose fungus</name>
    <name type="synonym">Glomerella graminicola</name>
    <dbReference type="NCBI Taxonomy" id="645133"/>
    <lineage>
        <taxon>Eukaryota</taxon>
        <taxon>Fungi</taxon>
        <taxon>Dikarya</taxon>
        <taxon>Ascomycota</taxon>
        <taxon>Pezizomycotina</taxon>
        <taxon>Sordariomycetes</taxon>
        <taxon>Hypocreomycetidae</taxon>
        <taxon>Glomerellales</taxon>
        <taxon>Glomerellaceae</taxon>
        <taxon>Colletotrichum</taxon>
        <taxon>Colletotrichum graminicola species complex</taxon>
    </lineage>
</organism>
<proteinExistence type="predicted"/>
<name>E3QKK9_COLGM</name>
<evidence type="ECO:0000313" key="3">
    <source>
        <dbReference type="Proteomes" id="UP000008782"/>
    </source>
</evidence>
<keyword evidence="3" id="KW-1185">Reference proteome</keyword>
<dbReference type="RefSeq" id="XP_008095417.1">
    <property type="nucleotide sequence ID" value="XM_008097226.1"/>
</dbReference>
<reference evidence="3" key="1">
    <citation type="journal article" date="2012" name="Nat. Genet.">
        <title>Lifestyle transitions in plant pathogenic Colletotrichum fungi deciphered by genome and transcriptome analyses.</title>
        <authorList>
            <person name="O'Connell R.J."/>
            <person name="Thon M.R."/>
            <person name="Hacquard S."/>
            <person name="Amyotte S.G."/>
            <person name="Kleemann J."/>
            <person name="Torres M.F."/>
            <person name="Damm U."/>
            <person name="Buiate E.A."/>
            <person name="Epstein L."/>
            <person name="Alkan N."/>
            <person name="Altmueller J."/>
            <person name="Alvarado-Balderrama L."/>
            <person name="Bauser C.A."/>
            <person name="Becker C."/>
            <person name="Birren B.W."/>
            <person name="Chen Z."/>
            <person name="Choi J."/>
            <person name="Crouch J.A."/>
            <person name="Duvick J.P."/>
            <person name="Farman M.A."/>
            <person name="Gan P."/>
            <person name="Heiman D."/>
            <person name="Henrissat B."/>
            <person name="Howard R.J."/>
            <person name="Kabbage M."/>
            <person name="Koch C."/>
            <person name="Kracher B."/>
            <person name="Kubo Y."/>
            <person name="Law A.D."/>
            <person name="Lebrun M.-H."/>
            <person name="Lee Y.-H."/>
            <person name="Miyara I."/>
            <person name="Moore N."/>
            <person name="Neumann U."/>
            <person name="Nordstroem K."/>
            <person name="Panaccione D.G."/>
            <person name="Panstruga R."/>
            <person name="Place M."/>
            <person name="Proctor R.H."/>
            <person name="Prusky D."/>
            <person name="Rech G."/>
            <person name="Reinhardt R."/>
            <person name="Rollins J.A."/>
            <person name="Rounsley S."/>
            <person name="Schardl C.L."/>
            <person name="Schwartz D.C."/>
            <person name="Shenoy N."/>
            <person name="Shirasu K."/>
            <person name="Sikhakolli U.R."/>
            <person name="Stueber K."/>
            <person name="Sukno S.A."/>
            <person name="Sweigard J.A."/>
            <person name="Takano Y."/>
            <person name="Takahara H."/>
            <person name="Trail F."/>
            <person name="van der Does H.C."/>
            <person name="Voll L.M."/>
            <person name="Will I."/>
            <person name="Young S."/>
            <person name="Zeng Q."/>
            <person name="Zhang J."/>
            <person name="Zhou S."/>
            <person name="Dickman M.B."/>
            <person name="Schulze-Lefert P."/>
            <person name="Ver Loren van Themaat E."/>
            <person name="Ma L.-J."/>
            <person name="Vaillancourt L.J."/>
        </authorList>
    </citation>
    <scope>NUCLEOTIDE SEQUENCE [LARGE SCALE GENOMIC DNA]</scope>
    <source>
        <strain evidence="3">M1.001 / M2 / FGSC 10212</strain>
    </source>
</reference>
<gene>
    <name evidence="2" type="ORF">GLRG_06541</name>
</gene>
<evidence type="ECO:0000313" key="2">
    <source>
        <dbReference type="EMBL" id="EFQ31397.1"/>
    </source>
</evidence>
<dbReference type="AlphaFoldDB" id="E3QKK9"/>
<accession>E3QKK9</accession>
<evidence type="ECO:0000256" key="1">
    <source>
        <dbReference type="SAM" id="MobiDB-lite"/>
    </source>
</evidence>
<dbReference type="Proteomes" id="UP000008782">
    <property type="component" value="Unassembled WGS sequence"/>
</dbReference>